<dbReference type="NCBIfam" id="NF006058">
    <property type="entry name" value="PRK08206.1"/>
    <property type="match status" value="1"/>
</dbReference>
<dbReference type="GO" id="GO:0030170">
    <property type="term" value="F:pyridoxal phosphate binding"/>
    <property type="evidence" value="ECO:0007669"/>
    <property type="project" value="InterPro"/>
</dbReference>
<dbReference type="Gene3D" id="3.40.50.1100">
    <property type="match status" value="3"/>
</dbReference>
<reference evidence="4" key="1">
    <citation type="submission" date="2020-08" db="EMBL/GenBank/DDBJ databases">
        <title>Genome public.</title>
        <authorList>
            <person name="Liu C."/>
            <person name="Sun Q."/>
        </authorList>
    </citation>
    <scope>NUCLEOTIDE SEQUENCE</scope>
    <source>
        <strain evidence="4">NSJ-53</strain>
    </source>
</reference>
<dbReference type="Proteomes" id="UP000623172">
    <property type="component" value="Unassembled WGS sequence"/>
</dbReference>
<dbReference type="RefSeq" id="WP_249316920.1">
    <property type="nucleotide sequence ID" value="NZ_JACRSR010000004.1"/>
</dbReference>
<dbReference type="EMBL" id="JACRSR010000004">
    <property type="protein sequence ID" value="MBC8531997.1"/>
    <property type="molecule type" value="Genomic_DNA"/>
</dbReference>
<comment type="caution">
    <text evidence="4">The sequence shown here is derived from an EMBL/GenBank/DDBJ whole genome shotgun (WGS) entry which is preliminary data.</text>
</comment>
<evidence type="ECO:0000256" key="2">
    <source>
        <dbReference type="ARBA" id="ARBA00022898"/>
    </source>
</evidence>
<comment type="cofactor">
    <cofactor evidence="1">
        <name>pyridoxal 5'-phosphate</name>
        <dbReference type="ChEBI" id="CHEBI:597326"/>
    </cofactor>
</comment>
<proteinExistence type="predicted"/>
<dbReference type="PANTHER" id="PTHR42937:SF1">
    <property type="entry name" value="DIAMINOPROPIONATE AMMONIA-LYASE"/>
    <property type="match status" value="1"/>
</dbReference>
<dbReference type="PANTHER" id="PTHR42937">
    <property type="match status" value="1"/>
</dbReference>
<dbReference type="GO" id="GO:0008838">
    <property type="term" value="F:diaminopropionate ammonia-lyase activity"/>
    <property type="evidence" value="ECO:0007669"/>
    <property type="project" value="UniProtKB-EC"/>
</dbReference>
<evidence type="ECO:0000313" key="4">
    <source>
        <dbReference type="EMBL" id="MBC8531997.1"/>
    </source>
</evidence>
<keyword evidence="2" id="KW-0663">Pyridoxal phosphate</keyword>
<protein>
    <submittedName>
        <fullName evidence="4">Diaminopropionate ammonia-lyase</fullName>
        <ecNumber evidence="4">4.3.1.15</ecNumber>
    </submittedName>
</protein>
<keyword evidence="4" id="KW-0456">Lyase</keyword>
<organism evidence="4 5">
    <name type="scientific">Gehongia tenuis</name>
    <dbReference type="NCBI Taxonomy" id="2763655"/>
    <lineage>
        <taxon>Bacteria</taxon>
        <taxon>Bacillati</taxon>
        <taxon>Bacillota</taxon>
        <taxon>Clostridia</taxon>
        <taxon>Christensenellales</taxon>
        <taxon>Christensenellaceae</taxon>
        <taxon>Gehongia</taxon>
    </lineage>
</organism>
<dbReference type="GO" id="GO:1901605">
    <property type="term" value="P:alpha-amino acid metabolic process"/>
    <property type="evidence" value="ECO:0007669"/>
    <property type="project" value="UniProtKB-ARBA"/>
</dbReference>
<dbReference type="NCBIfam" id="TIGR01747">
    <property type="entry name" value="diampropi_NH3ly"/>
    <property type="match status" value="1"/>
</dbReference>
<evidence type="ECO:0000313" key="5">
    <source>
        <dbReference type="Proteomes" id="UP000623172"/>
    </source>
</evidence>
<sequence length="361" mass="38941">MLPAYFEASNFQKVLRYHQSLPGYQQTPLVALPGLARVLGVGGIYLKDESRRFGLNAFKGLGASYALHELLQRETLREVVSATDGNHGRALAWAAQNAGLKATIFMPKGSSECRVEAIRALNAAVHVTQANYDDTVRMAQAYETATGARLVQDTSFAGYTEVPRDIVLGYSTMAAEALEQLKAHGVSPTHVFLQAGVGSMAGGVIGYLVRTLGSRAPRFTILEAWESACIFASAREGKWTGIGGHPRTAMAGLNCGEPNPDMLPVIEAFAEFFVRCTDAVSYRGMRRLARPLGGDPAVVSGECGAVGLGVLMELAEDPGLLCWKKRMGIDERSNILLFSTEGATDKEHYEKIMGEDHGNEI</sequence>
<dbReference type="EC" id="4.3.1.15" evidence="4"/>
<accession>A0A926D5V5</accession>
<dbReference type="InterPro" id="IPR001926">
    <property type="entry name" value="TrpB-like_PALP"/>
</dbReference>
<gene>
    <name evidence="4" type="ORF">H8696_09075</name>
</gene>
<dbReference type="InterPro" id="IPR036052">
    <property type="entry name" value="TrpB-like_PALP_sf"/>
</dbReference>
<dbReference type="CDD" id="cd00640">
    <property type="entry name" value="Trp-synth-beta_II"/>
    <property type="match status" value="1"/>
</dbReference>
<name>A0A926D5V5_9FIRM</name>
<evidence type="ECO:0000259" key="3">
    <source>
        <dbReference type="Pfam" id="PF00291"/>
    </source>
</evidence>
<evidence type="ECO:0000256" key="1">
    <source>
        <dbReference type="ARBA" id="ARBA00001933"/>
    </source>
</evidence>
<dbReference type="Pfam" id="PF00291">
    <property type="entry name" value="PALP"/>
    <property type="match status" value="1"/>
</dbReference>
<dbReference type="InterPro" id="IPR010081">
    <property type="entry name" value="DiNH2opropionate_NH3_lyase"/>
</dbReference>
<feature type="domain" description="Tryptophan synthase beta chain-like PALP" evidence="3">
    <location>
        <begin position="22"/>
        <end position="311"/>
    </location>
</feature>
<dbReference type="SUPFAM" id="SSF53686">
    <property type="entry name" value="Tryptophan synthase beta subunit-like PLP-dependent enzymes"/>
    <property type="match status" value="1"/>
</dbReference>
<dbReference type="AlphaFoldDB" id="A0A926D5V5"/>
<keyword evidence="5" id="KW-1185">Reference proteome</keyword>